<protein>
    <submittedName>
        <fullName evidence="2">Uncharacterized protein</fullName>
    </submittedName>
</protein>
<dbReference type="RefSeq" id="WP_249504669.1">
    <property type="nucleotide sequence ID" value="NZ_CP097253.1"/>
</dbReference>
<organism evidence="2 3">
    <name type="scientific">Sphingomonas glaciei</name>
    <dbReference type="NCBI Taxonomy" id="2938948"/>
    <lineage>
        <taxon>Bacteria</taxon>
        <taxon>Pseudomonadati</taxon>
        <taxon>Pseudomonadota</taxon>
        <taxon>Alphaproteobacteria</taxon>
        <taxon>Sphingomonadales</taxon>
        <taxon>Sphingomonadaceae</taxon>
        <taxon>Sphingomonas</taxon>
    </lineage>
</organism>
<dbReference type="Proteomes" id="UP000831921">
    <property type="component" value="Chromosome"/>
</dbReference>
<feature type="chain" id="PRO_5046682712" evidence="1">
    <location>
        <begin position="23"/>
        <end position="111"/>
    </location>
</feature>
<evidence type="ECO:0000313" key="2">
    <source>
        <dbReference type="EMBL" id="UUR08899.1"/>
    </source>
</evidence>
<name>A0ABY5MZJ9_9SPHN</name>
<keyword evidence="1" id="KW-0732">Signal</keyword>
<evidence type="ECO:0000313" key="3">
    <source>
        <dbReference type="Proteomes" id="UP000831921"/>
    </source>
</evidence>
<feature type="signal peptide" evidence="1">
    <location>
        <begin position="1"/>
        <end position="22"/>
    </location>
</feature>
<proteinExistence type="predicted"/>
<evidence type="ECO:0000256" key="1">
    <source>
        <dbReference type="SAM" id="SignalP"/>
    </source>
</evidence>
<sequence length="111" mass="11742">MRRLLLLLASTMRVFFSSPAAADVLTAENKVSLCTADYQGRVAVDRDELAYAIVGIASGINRYLDGANPAGLRNGSIERRSKSGLSSEPLYAVRNAGTKLPPQPIAPSGPP</sequence>
<keyword evidence="3" id="KW-1185">Reference proteome</keyword>
<dbReference type="EMBL" id="CP097253">
    <property type="protein sequence ID" value="UUR08899.1"/>
    <property type="molecule type" value="Genomic_DNA"/>
</dbReference>
<accession>A0ABY5MZJ9</accession>
<reference evidence="2 3" key="1">
    <citation type="submission" date="2022-05" db="EMBL/GenBank/DDBJ databases">
        <title>S8-45 Sphingomonas ultraviolaceadurans.</title>
        <authorList>
            <person name="Liu Y."/>
        </authorList>
    </citation>
    <scope>NUCLEOTIDE SEQUENCE [LARGE SCALE GENOMIC DNA]</scope>
    <source>
        <strain evidence="2 3">S8-45</strain>
    </source>
</reference>
<gene>
    <name evidence="2" type="ORF">M1K48_04520</name>
</gene>